<dbReference type="CDD" id="cd02440">
    <property type="entry name" value="AdoMet_MTases"/>
    <property type="match status" value="1"/>
</dbReference>
<keyword evidence="4" id="KW-0949">S-adenosyl-L-methionine</keyword>
<dbReference type="GO" id="GO:0008276">
    <property type="term" value="F:protein methyltransferase activity"/>
    <property type="evidence" value="ECO:0007669"/>
    <property type="project" value="TreeGrafter"/>
</dbReference>
<dbReference type="InterPro" id="IPR056684">
    <property type="entry name" value="DUF7782"/>
</dbReference>
<dbReference type="GO" id="GO:0008170">
    <property type="term" value="F:N-methyltransferase activity"/>
    <property type="evidence" value="ECO:0007669"/>
    <property type="project" value="UniProtKB-ARBA"/>
</dbReference>
<dbReference type="Pfam" id="PF23186">
    <property type="entry name" value="DUF7059"/>
    <property type="match status" value="1"/>
</dbReference>
<evidence type="ECO:0000259" key="5">
    <source>
        <dbReference type="Pfam" id="PF05175"/>
    </source>
</evidence>
<reference evidence="8" key="1">
    <citation type="submission" date="2022-01" db="EMBL/GenBank/DDBJ databases">
        <title>Genome-Based Taxonomic Classification of the Phylum Actinobacteria.</title>
        <authorList>
            <person name="Gao Y."/>
        </authorList>
    </citation>
    <scope>NUCLEOTIDE SEQUENCE</scope>
    <source>
        <strain evidence="8">KLBMP 8922</strain>
    </source>
</reference>
<proteinExistence type="inferred from homology"/>
<dbReference type="SUPFAM" id="SSF53335">
    <property type="entry name" value="S-adenosyl-L-methionine-dependent methyltransferases"/>
    <property type="match status" value="1"/>
</dbReference>
<keyword evidence="3" id="KW-0808">Transferase</keyword>
<keyword evidence="2 8" id="KW-0489">Methyltransferase</keyword>
<dbReference type="GO" id="GO:0032259">
    <property type="term" value="P:methylation"/>
    <property type="evidence" value="ECO:0007669"/>
    <property type="project" value="UniProtKB-KW"/>
</dbReference>
<evidence type="ECO:0000313" key="8">
    <source>
        <dbReference type="EMBL" id="MCF2529239.1"/>
    </source>
</evidence>
<dbReference type="InterPro" id="IPR052190">
    <property type="entry name" value="Euk-Arch_PrmC-MTase"/>
</dbReference>
<dbReference type="InterPro" id="IPR002052">
    <property type="entry name" value="DNA_methylase_N6_adenine_CS"/>
</dbReference>
<dbReference type="PANTHER" id="PTHR45875">
    <property type="entry name" value="METHYLTRANSFERASE N6AMT1"/>
    <property type="match status" value="1"/>
</dbReference>
<evidence type="ECO:0000256" key="1">
    <source>
        <dbReference type="ARBA" id="ARBA00006149"/>
    </source>
</evidence>
<dbReference type="PROSITE" id="PS00092">
    <property type="entry name" value="N6_MTASE"/>
    <property type="match status" value="1"/>
</dbReference>
<evidence type="ECO:0000313" key="9">
    <source>
        <dbReference type="Proteomes" id="UP001165378"/>
    </source>
</evidence>
<evidence type="ECO:0000259" key="7">
    <source>
        <dbReference type="Pfam" id="PF25004"/>
    </source>
</evidence>
<evidence type="ECO:0000259" key="6">
    <source>
        <dbReference type="Pfam" id="PF23186"/>
    </source>
</evidence>
<dbReference type="Gene3D" id="3.40.50.150">
    <property type="entry name" value="Vaccinia Virus protein VP39"/>
    <property type="match status" value="1"/>
</dbReference>
<dbReference type="EMBL" id="JAKFHA010000010">
    <property type="protein sequence ID" value="MCF2529239.1"/>
    <property type="molecule type" value="Genomic_DNA"/>
</dbReference>
<dbReference type="RefSeq" id="WP_235053453.1">
    <property type="nucleotide sequence ID" value="NZ_JAKFHA010000010.1"/>
</dbReference>
<dbReference type="InterPro" id="IPR029063">
    <property type="entry name" value="SAM-dependent_MTases_sf"/>
</dbReference>
<dbReference type="GO" id="GO:0008757">
    <property type="term" value="F:S-adenosylmethionine-dependent methyltransferase activity"/>
    <property type="evidence" value="ECO:0007669"/>
    <property type="project" value="TreeGrafter"/>
</dbReference>
<feature type="domain" description="DUF7782" evidence="7">
    <location>
        <begin position="381"/>
        <end position="492"/>
    </location>
</feature>
<comment type="caution">
    <text evidence="8">The sequence shown here is derived from an EMBL/GenBank/DDBJ whole genome shotgun (WGS) entry which is preliminary data.</text>
</comment>
<dbReference type="Proteomes" id="UP001165378">
    <property type="component" value="Unassembled WGS sequence"/>
</dbReference>
<comment type="similarity">
    <text evidence="1">Belongs to the eukaryotic/archaeal PrmC-related family.</text>
</comment>
<dbReference type="Pfam" id="PF25004">
    <property type="entry name" value="DUF7782"/>
    <property type="match status" value="1"/>
</dbReference>
<protein>
    <submittedName>
        <fullName evidence="8">Class I SAM-dependent methyltransferase</fullName>
    </submittedName>
</protein>
<name>A0AA41Q2I9_9ACTN</name>
<accession>A0AA41Q2I9</accession>
<evidence type="ECO:0000256" key="4">
    <source>
        <dbReference type="ARBA" id="ARBA00022691"/>
    </source>
</evidence>
<dbReference type="InterPro" id="IPR055487">
    <property type="entry name" value="DUF7059"/>
</dbReference>
<gene>
    <name evidence="8" type="ORF">LZ495_18745</name>
</gene>
<dbReference type="GO" id="GO:0035657">
    <property type="term" value="C:eRF1 methyltransferase complex"/>
    <property type="evidence" value="ECO:0007669"/>
    <property type="project" value="TreeGrafter"/>
</dbReference>
<evidence type="ECO:0000256" key="3">
    <source>
        <dbReference type="ARBA" id="ARBA00022679"/>
    </source>
</evidence>
<sequence length="497" mass="53299">MVSVTMHDSSQVARLRAALADADYTVDGCLDALGSQAYGALSRSETVPALRTLRGDGGPLATLIRLFLLQTSVPYAQARAALPFDEAVAGELLVRDGDDVRAVVDIRPYGEADTDWWVVSDLGSGIGGVSGPVRTDHVLGIGGASTTLAGITVRGPVDRALDLGTGCGVQALHASRHARAVTATDVNRRALDLTRLTMALSGVSNVGLAEGSLFEPVEDEAFDLIVSNPPFVISPKGRFTYRDGGLPGDEICRRLVAQAPDRLNDGGFCQLLANWQHVKGEDWQDRLRDWLAPTGCDAWVVQREVQDPAQYAELWLRDAGDHQSAEYAARYDAWLDAFEQDGVEGVGFGWITLHKSGSERPAVHVEEWPHAVEQPLGDTIAEWFGRQDRLRDLDDAALLETAFRLAPAVLQEQTGQPGAEDPEYVVLRQQRGMCRADRVDTVGAALAGASDGRLTAGAIVDAIAELLGENRTVLRDAVPGPLRSLVADGFLLFPGAP</sequence>
<dbReference type="PANTHER" id="PTHR45875:SF1">
    <property type="entry name" value="METHYLTRANSFERASE N6AMT1"/>
    <property type="match status" value="1"/>
</dbReference>
<dbReference type="InterPro" id="IPR007848">
    <property type="entry name" value="Small_mtfrase_dom"/>
</dbReference>
<evidence type="ECO:0000256" key="2">
    <source>
        <dbReference type="ARBA" id="ARBA00022603"/>
    </source>
</evidence>
<feature type="domain" description="DUF7059" evidence="6">
    <location>
        <begin position="22"/>
        <end position="102"/>
    </location>
</feature>
<keyword evidence="9" id="KW-1185">Reference proteome</keyword>
<dbReference type="AlphaFoldDB" id="A0AA41Q2I9"/>
<feature type="domain" description="Methyltransferase small" evidence="5">
    <location>
        <begin position="158"/>
        <end position="275"/>
    </location>
</feature>
<organism evidence="8 9">
    <name type="scientific">Yinghuangia soli</name>
    <dbReference type="NCBI Taxonomy" id="2908204"/>
    <lineage>
        <taxon>Bacteria</taxon>
        <taxon>Bacillati</taxon>
        <taxon>Actinomycetota</taxon>
        <taxon>Actinomycetes</taxon>
        <taxon>Kitasatosporales</taxon>
        <taxon>Streptomycetaceae</taxon>
        <taxon>Yinghuangia</taxon>
    </lineage>
</organism>
<dbReference type="Pfam" id="PF05175">
    <property type="entry name" value="MTS"/>
    <property type="match status" value="1"/>
</dbReference>
<dbReference type="GO" id="GO:0003676">
    <property type="term" value="F:nucleic acid binding"/>
    <property type="evidence" value="ECO:0007669"/>
    <property type="project" value="InterPro"/>
</dbReference>